<evidence type="ECO:0000313" key="1">
    <source>
        <dbReference type="EMBL" id="KAK3762106.1"/>
    </source>
</evidence>
<dbReference type="Proteomes" id="UP001283361">
    <property type="component" value="Unassembled WGS sequence"/>
</dbReference>
<dbReference type="EMBL" id="JAWDGP010004759">
    <property type="protein sequence ID" value="KAK3762106.1"/>
    <property type="molecule type" value="Genomic_DNA"/>
</dbReference>
<comment type="caution">
    <text evidence="1">The sequence shown here is derived from an EMBL/GenBank/DDBJ whole genome shotgun (WGS) entry which is preliminary data.</text>
</comment>
<evidence type="ECO:0000313" key="2">
    <source>
        <dbReference type="Proteomes" id="UP001283361"/>
    </source>
</evidence>
<accession>A0AAE1D9B7</accession>
<name>A0AAE1D9B7_9GAST</name>
<keyword evidence="2" id="KW-1185">Reference proteome</keyword>
<dbReference type="AlphaFoldDB" id="A0AAE1D9B7"/>
<sequence>MLSSPGAVGGVPRLLCFTDARSADERPVSELTTAAINNAAPSMSFCSGQLNRFVSLREGRGRRSEGRPVRREILGRRCLCEQTSYAMFLARSIASAPHTIIES</sequence>
<reference evidence="1" key="1">
    <citation type="journal article" date="2023" name="G3 (Bethesda)">
        <title>A reference genome for the long-term kleptoplast-retaining sea slug Elysia crispata morphotype clarki.</title>
        <authorList>
            <person name="Eastman K.E."/>
            <person name="Pendleton A.L."/>
            <person name="Shaikh M.A."/>
            <person name="Suttiyut T."/>
            <person name="Ogas R."/>
            <person name="Tomko P."/>
            <person name="Gavelis G."/>
            <person name="Widhalm J.R."/>
            <person name="Wisecaver J.H."/>
        </authorList>
    </citation>
    <scope>NUCLEOTIDE SEQUENCE</scope>
    <source>
        <strain evidence="1">ECLA1</strain>
    </source>
</reference>
<proteinExistence type="predicted"/>
<protein>
    <submittedName>
        <fullName evidence="1">Uncharacterized protein</fullName>
    </submittedName>
</protein>
<gene>
    <name evidence="1" type="ORF">RRG08_037203</name>
</gene>
<organism evidence="1 2">
    <name type="scientific">Elysia crispata</name>
    <name type="common">lettuce slug</name>
    <dbReference type="NCBI Taxonomy" id="231223"/>
    <lineage>
        <taxon>Eukaryota</taxon>
        <taxon>Metazoa</taxon>
        <taxon>Spiralia</taxon>
        <taxon>Lophotrochozoa</taxon>
        <taxon>Mollusca</taxon>
        <taxon>Gastropoda</taxon>
        <taxon>Heterobranchia</taxon>
        <taxon>Euthyneura</taxon>
        <taxon>Panpulmonata</taxon>
        <taxon>Sacoglossa</taxon>
        <taxon>Placobranchoidea</taxon>
        <taxon>Plakobranchidae</taxon>
        <taxon>Elysia</taxon>
    </lineage>
</organism>